<reference evidence="4 5" key="1">
    <citation type="submission" date="2023-05" db="EMBL/GenBank/DDBJ databases">
        <title>Microbacterium dauci sp.nov., Isolated from Carrot Rhizosphere Soil.</title>
        <authorList>
            <person name="Xiao Z."/>
            <person name="Zheng J."/>
        </authorList>
    </citation>
    <scope>NUCLEOTIDE SEQUENCE [LARGE SCALE GENOMIC DNA]</scope>
    <source>
        <strain evidence="4 5">LX3-4</strain>
    </source>
</reference>
<comment type="caution">
    <text evidence="4">The sequence shown here is derived from an EMBL/GenBank/DDBJ whole genome shotgun (WGS) entry which is preliminary data.</text>
</comment>
<feature type="compositionally biased region" description="Low complexity" evidence="2">
    <location>
        <begin position="121"/>
        <end position="130"/>
    </location>
</feature>
<feature type="compositionally biased region" description="Pro residues" evidence="2">
    <location>
        <begin position="131"/>
        <end position="148"/>
    </location>
</feature>
<feature type="domain" description="Lsr2 DNA-binding" evidence="3">
    <location>
        <begin position="152"/>
        <end position="187"/>
    </location>
</feature>
<evidence type="ECO:0000313" key="5">
    <source>
        <dbReference type="Proteomes" id="UP001321481"/>
    </source>
</evidence>
<dbReference type="Proteomes" id="UP001321481">
    <property type="component" value="Unassembled WGS sequence"/>
</dbReference>
<evidence type="ECO:0000313" key="4">
    <source>
        <dbReference type="EMBL" id="MDJ1113215.1"/>
    </source>
</evidence>
<dbReference type="RefSeq" id="WP_283714506.1">
    <property type="nucleotide sequence ID" value="NZ_JASJND010000001.1"/>
</dbReference>
<name>A0ABT6ZAM0_9MICO</name>
<proteinExistence type="predicted"/>
<dbReference type="EMBL" id="JASJND010000001">
    <property type="protein sequence ID" value="MDJ1113215.1"/>
    <property type="molecule type" value="Genomic_DNA"/>
</dbReference>
<sequence length="425" mass="45582">MIDLPADVEHGTPEGFAAGCKKDTDCPALREHGLACVYAHVRAQTDFRYFKAKARDPRPAAIARALGITPPAAADTAKLAEADAKRPRRQRPVTNQSKTAVAPSPAPENTPTPEEHEMPTSEEPTSTPTIKPTPPTPPKRTPPAPTPPSGRSREELADIRLWARSNGYDVASHGRVPVKVIEAYDAAHSPVKPEPQPVAAEAAADFEPIPGSMDNGDGSFTHPGTDTPLEEADVVDETDGAEIGEYDYAAASDKLDETRERAGISMTSITGGATIDDPAPVIDSVLAHLKVPRGVRPAWADVAISEDVERARALAAHLEAENAVYVSQLDTIGTALETALRAWATATERLAEEQRRSAVASRLRSSSNRHLLEKIQALTAQLGAADTTIERLNAAAEDDGQRITDLVNEVDRLSARRWWQFGGAR</sequence>
<evidence type="ECO:0000259" key="3">
    <source>
        <dbReference type="Pfam" id="PF23359"/>
    </source>
</evidence>
<feature type="region of interest" description="Disordered" evidence="2">
    <location>
        <begin position="74"/>
        <end position="153"/>
    </location>
</feature>
<evidence type="ECO:0000256" key="1">
    <source>
        <dbReference type="ARBA" id="ARBA00023125"/>
    </source>
</evidence>
<dbReference type="InterPro" id="IPR036625">
    <property type="entry name" value="E3-bd_dom_sf"/>
</dbReference>
<organism evidence="4 5">
    <name type="scientific">Microbacterium dauci</name>
    <dbReference type="NCBI Taxonomy" id="3048008"/>
    <lineage>
        <taxon>Bacteria</taxon>
        <taxon>Bacillati</taxon>
        <taxon>Actinomycetota</taxon>
        <taxon>Actinomycetes</taxon>
        <taxon>Micrococcales</taxon>
        <taxon>Microbacteriaceae</taxon>
        <taxon>Microbacterium</taxon>
    </lineage>
</organism>
<protein>
    <submittedName>
        <fullName evidence="4">Lsr2 family protein</fullName>
    </submittedName>
</protein>
<dbReference type="InterPro" id="IPR055370">
    <property type="entry name" value="Lsr2_DNA-bd"/>
</dbReference>
<keyword evidence="5" id="KW-1185">Reference proteome</keyword>
<evidence type="ECO:0000256" key="2">
    <source>
        <dbReference type="SAM" id="MobiDB-lite"/>
    </source>
</evidence>
<dbReference type="Pfam" id="PF23359">
    <property type="entry name" value="Lsr2_DNA-bd"/>
    <property type="match status" value="1"/>
</dbReference>
<accession>A0ABT6ZAM0</accession>
<dbReference type="Gene3D" id="4.10.320.10">
    <property type="entry name" value="E3-binding domain"/>
    <property type="match status" value="1"/>
</dbReference>
<gene>
    <name evidence="4" type="ORF">QNI14_01975</name>
</gene>
<keyword evidence="1" id="KW-0238">DNA-binding</keyword>